<feature type="signal peptide" evidence="1">
    <location>
        <begin position="1"/>
        <end position="20"/>
    </location>
</feature>
<keyword evidence="3" id="KW-1185">Reference proteome</keyword>
<proteinExistence type="predicted"/>
<dbReference type="EMBL" id="FONY01000024">
    <property type="protein sequence ID" value="SFF29894.1"/>
    <property type="molecule type" value="Genomic_DNA"/>
</dbReference>
<protein>
    <submittedName>
        <fullName evidence="2">Uncharacterized protein</fullName>
    </submittedName>
</protein>
<evidence type="ECO:0000313" key="3">
    <source>
        <dbReference type="Proteomes" id="UP000199513"/>
    </source>
</evidence>
<keyword evidence="1" id="KW-0732">Signal</keyword>
<sequence length="302" mass="34589">MKRLFLLCSFLLACVFTTFAQQARVQQILTSDIWLVDTEELEASIEAKYAHIDVNRLSDQQKRELFSKREEDYALVKVYQLVEVQFSPNGQYAIRVRGTDQDAGQWQVQNGGKTLVMANAMEQTTYSIESINENTLITINTANNERFTYYPKNRPRAKASKPENFVGYELATLDVSNKVEMRIRPAADGKSFRVSYFDFAKNERVVCDCRIDKVEEGFETGICKGENATDYWKGNTYMCYVKNPATNTYLISTYSRQSTNFRHLYLAAPTGEILDAEAATAETPNAPMAIMFDRIVKWYMAK</sequence>
<dbReference type="STRING" id="1003.SAMN04488541_102449"/>
<evidence type="ECO:0000256" key="1">
    <source>
        <dbReference type="SAM" id="SignalP"/>
    </source>
</evidence>
<dbReference type="AlphaFoldDB" id="A0A1I2HIC1"/>
<dbReference type="RefSeq" id="WP_091546588.1">
    <property type="nucleotide sequence ID" value="NZ_FONY01000024.1"/>
</dbReference>
<evidence type="ECO:0000313" key="2">
    <source>
        <dbReference type="EMBL" id="SFF29894.1"/>
    </source>
</evidence>
<dbReference type="Proteomes" id="UP000199513">
    <property type="component" value="Unassembled WGS sequence"/>
</dbReference>
<accession>A0A1I2HIC1</accession>
<organism evidence="2 3">
    <name type="scientific">Thermoflexibacter ruber</name>
    <dbReference type="NCBI Taxonomy" id="1003"/>
    <lineage>
        <taxon>Bacteria</taxon>
        <taxon>Pseudomonadati</taxon>
        <taxon>Bacteroidota</taxon>
        <taxon>Cytophagia</taxon>
        <taxon>Cytophagales</taxon>
        <taxon>Thermoflexibacteraceae</taxon>
        <taxon>Thermoflexibacter</taxon>
    </lineage>
</organism>
<feature type="chain" id="PRO_5011761697" evidence="1">
    <location>
        <begin position="21"/>
        <end position="302"/>
    </location>
</feature>
<name>A0A1I2HIC1_9BACT</name>
<reference evidence="2 3" key="1">
    <citation type="submission" date="2016-10" db="EMBL/GenBank/DDBJ databases">
        <authorList>
            <person name="de Groot N.N."/>
        </authorList>
    </citation>
    <scope>NUCLEOTIDE SEQUENCE [LARGE SCALE GENOMIC DNA]</scope>
    <source>
        <strain>GEY</strain>
        <strain evidence="3">DSM 9560</strain>
    </source>
</reference>
<gene>
    <name evidence="2" type="ORF">SAMN04488541_102449</name>
</gene>